<dbReference type="Proteomes" id="UP000035682">
    <property type="component" value="Unplaced"/>
</dbReference>
<evidence type="ECO:0000313" key="3">
    <source>
        <dbReference type="Proteomes" id="UP000035682"/>
    </source>
</evidence>
<keyword evidence="1" id="KW-0472">Membrane</keyword>
<reference evidence="2" key="1">
    <citation type="submission" date="2014-09" db="EMBL/GenBank/DDBJ databases">
        <authorList>
            <person name="Aslett A.Martin."/>
        </authorList>
    </citation>
    <scope>NUCLEOTIDE SEQUENCE</scope>
    <source>
        <strain evidence="2">ED321 Heterogonic</strain>
    </source>
</reference>
<feature type="transmembrane region" description="Helical" evidence="1">
    <location>
        <begin position="125"/>
        <end position="146"/>
    </location>
</feature>
<keyword evidence="3" id="KW-1185">Reference proteome</keyword>
<keyword evidence="1" id="KW-1133">Transmembrane helix</keyword>
<evidence type="ECO:0000313" key="4">
    <source>
        <dbReference type="WBParaSite" id="SRAE_2000067600.1"/>
    </source>
</evidence>
<dbReference type="AlphaFoldDB" id="A0A090LCZ7"/>
<dbReference type="RefSeq" id="XP_024505203.1">
    <property type="nucleotide sequence ID" value="XM_024651535.1"/>
</dbReference>
<evidence type="ECO:0000313" key="2">
    <source>
        <dbReference type="EMBL" id="CEF66003.1"/>
    </source>
</evidence>
<gene>
    <name evidence="2 4 5" type="ORF">SRAE_2000067600</name>
</gene>
<organism evidence="2">
    <name type="scientific">Strongyloides ratti</name>
    <name type="common">Parasitic roundworm</name>
    <dbReference type="NCBI Taxonomy" id="34506"/>
    <lineage>
        <taxon>Eukaryota</taxon>
        <taxon>Metazoa</taxon>
        <taxon>Ecdysozoa</taxon>
        <taxon>Nematoda</taxon>
        <taxon>Chromadorea</taxon>
        <taxon>Rhabditida</taxon>
        <taxon>Tylenchina</taxon>
        <taxon>Panagrolaimomorpha</taxon>
        <taxon>Strongyloidoidea</taxon>
        <taxon>Strongyloididae</taxon>
        <taxon>Strongyloides</taxon>
    </lineage>
</organism>
<feature type="transmembrane region" description="Helical" evidence="1">
    <location>
        <begin position="16"/>
        <end position="37"/>
    </location>
</feature>
<reference evidence="4" key="3">
    <citation type="submission" date="2020-12" db="UniProtKB">
        <authorList>
            <consortium name="WormBaseParasite"/>
        </authorList>
    </citation>
    <scope>IDENTIFICATION</scope>
</reference>
<name>A0A090LCZ7_STRRB</name>
<feature type="transmembrane region" description="Helical" evidence="1">
    <location>
        <begin position="87"/>
        <end position="113"/>
    </location>
</feature>
<evidence type="ECO:0000256" key="1">
    <source>
        <dbReference type="SAM" id="Phobius"/>
    </source>
</evidence>
<dbReference type="CTD" id="36378367"/>
<feature type="transmembrane region" description="Helical" evidence="1">
    <location>
        <begin position="49"/>
        <end position="67"/>
    </location>
</feature>
<keyword evidence="1" id="KW-0812">Transmembrane</keyword>
<dbReference type="WormBase" id="SRAE_2000067600">
    <property type="protein sequence ID" value="SRP08785"/>
    <property type="gene ID" value="WBGene00260873"/>
</dbReference>
<dbReference type="EMBL" id="LN609529">
    <property type="protein sequence ID" value="CEF66003.1"/>
    <property type="molecule type" value="Genomic_DNA"/>
</dbReference>
<dbReference type="GeneID" id="36378367"/>
<protein>
    <submittedName>
        <fullName evidence="4">MARVEL domain-containing protein</fullName>
    </submittedName>
</protein>
<dbReference type="WBParaSite" id="SRAE_2000067600.1">
    <property type="protein sequence ID" value="SRAE_2000067600.1"/>
    <property type="gene ID" value="WBGene00260873"/>
</dbReference>
<evidence type="ECO:0000313" key="5">
    <source>
        <dbReference type="WormBase" id="SRAE_2000067600"/>
    </source>
</evidence>
<accession>A0A090LCZ7</accession>
<reference evidence="3" key="2">
    <citation type="submission" date="2014-09" db="EMBL/GenBank/DDBJ databases">
        <authorList>
            <person name="Martin A.A."/>
        </authorList>
    </citation>
    <scope>NUCLEOTIDE SEQUENCE</scope>
    <source>
        <strain evidence="3">ED321</strain>
    </source>
</reference>
<sequence length="187" mass="21590">MVKLQVNWKFLIARPYGILLTGRMILLAILVISILILKYRINDGEWLNLMNALFLIWSIVSVLAHLFNFQKNLSKLPNTYFYIPFAYLDFVIGIIGIVFFTFESVTIFTGIIFHRYYFYYLGDFVLFLLALTSSFVVGCCFGYYSLLLHVQTQNIKDLPISQMVVEGDKITYFVAANESSEKSLPTI</sequence>
<proteinExistence type="predicted"/>
<dbReference type="OrthoDB" id="5822306at2759"/>